<evidence type="ECO:0000313" key="2">
    <source>
        <dbReference type="EMBL" id="KAH3733400.1"/>
    </source>
</evidence>
<organism evidence="2 3">
    <name type="scientific">Dreissena polymorpha</name>
    <name type="common">Zebra mussel</name>
    <name type="synonym">Mytilus polymorpha</name>
    <dbReference type="NCBI Taxonomy" id="45954"/>
    <lineage>
        <taxon>Eukaryota</taxon>
        <taxon>Metazoa</taxon>
        <taxon>Spiralia</taxon>
        <taxon>Lophotrochozoa</taxon>
        <taxon>Mollusca</taxon>
        <taxon>Bivalvia</taxon>
        <taxon>Autobranchia</taxon>
        <taxon>Heteroconchia</taxon>
        <taxon>Euheterodonta</taxon>
        <taxon>Imparidentia</taxon>
        <taxon>Neoheterodontei</taxon>
        <taxon>Myida</taxon>
        <taxon>Dreissenoidea</taxon>
        <taxon>Dreissenidae</taxon>
        <taxon>Dreissena</taxon>
    </lineage>
</organism>
<feature type="region of interest" description="Disordered" evidence="1">
    <location>
        <begin position="50"/>
        <end position="86"/>
    </location>
</feature>
<reference evidence="2" key="1">
    <citation type="journal article" date="2019" name="bioRxiv">
        <title>The Genome of the Zebra Mussel, Dreissena polymorpha: A Resource for Invasive Species Research.</title>
        <authorList>
            <person name="McCartney M.A."/>
            <person name="Auch B."/>
            <person name="Kono T."/>
            <person name="Mallez S."/>
            <person name="Zhang Y."/>
            <person name="Obille A."/>
            <person name="Becker A."/>
            <person name="Abrahante J.E."/>
            <person name="Garbe J."/>
            <person name="Badalamenti J.P."/>
            <person name="Herman A."/>
            <person name="Mangelson H."/>
            <person name="Liachko I."/>
            <person name="Sullivan S."/>
            <person name="Sone E.D."/>
            <person name="Koren S."/>
            <person name="Silverstein K.A.T."/>
            <person name="Beckman K.B."/>
            <person name="Gohl D.M."/>
        </authorList>
    </citation>
    <scope>NUCLEOTIDE SEQUENCE</scope>
    <source>
        <strain evidence="2">Duluth1</strain>
        <tissue evidence="2">Whole animal</tissue>
    </source>
</reference>
<dbReference type="EMBL" id="JAIWYP010000011">
    <property type="protein sequence ID" value="KAH3733400.1"/>
    <property type="molecule type" value="Genomic_DNA"/>
</dbReference>
<name>A0A9D4CVZ8_DREPO</name>
<keyword evidence="3" id="KW-1185">Reference proteome</keyword>
<evidence type="ECO:0000256" key="1">
    <source>
        <dbReference type="SAM" id="MobiDB-lite"/>
    </source>
</evidence>
<dbReference type="Proteomes" id="UP000828390">
    <property type="component" value="Unassembled WGS sequence"/>
</dbReference>
<accession>A0A9D4CVZ8</accession>
<evidence type="ECO:0000313" key="3">
    <source>
        <dbReference type="Proteomes" id="UP000828390"/>
    </source>
</evidence>
<gene>
    <name evidence="2" type="ORF">DPMN_039827</name>
</gene>
<sequence length="86" mass="9363">MFTDVEATVEDTHSPESIQESEPLMVQQASIDCGAHLESTGFTPVLPESMSTAATEDKEPASLSPECRQPSPQGINLIVYDQRPMK</sequence>
<feature type="region of interest" description="Disordered" evidence="1">
    <location>
        <begin position="1"/>
        <end position="23"/>
    </location>
</feature>
<dbReference type="AlphaFoldDB" id="A0A9D4CVZ8"/>
<protein>
    <submittedName>
        <fullName evidence="2">Uncharacterized protein</fullName>
    </submittedName>
</protein>
<proteinExistence type="predicted"/>
<comment type="caution">
    <text evidence="2">The sequence shown here is derived from an EMBL/GenBank/DDBJ whole genome shotgun (WGS) entry which is preliminary data.</text>
</comment>
<reference evidence="2" key="2">
    <citation type="submission" date="2020-11" db="EMBL/GenBank/DDBJ databases">
        <authorList>
            <person name="McCartney M.A."/>
            <person name="Auch B."/>
            <person name="Kono T."/>
            <person name="Mallez S."/>
            <person name="Becker A."/>
            <person name="Gohl D.M."/>
            <person name="Silverstein K.A.T."/>
            <person name="Koren S."/>
            <person name="Bechman K.B."/>
            <person name="Herman A."/>
            <person name="Abrahante J.E."/>
            <person name="Garbe J."/>
        </authorList>
    </citation>
    <scope>NUCLEOTIDE SEQUENCE</scope>
    <source>
        <strain evidence="2">Duluth1</strain>
        <tissue evidence="2">Whole animal</tissue>
    </source>
</reference>